<keyword evidence="2" id="KW-1185">Reference proteome</keyword>
<accession>A0ACC0CBV3</accession>
<sequence>MPATRNQEREETNQRLESDFPQLAEQVEAQIKKQSSLEFTIKEQGHRIDSMDRAFIWFQGYVKKQRVCTWEVMASAACKKFGKANENNMIEEFSKIKQKKGIMKEYIDTLEELRAEVMGQMPQATEQYDISVFLSGLKRS</sequence>
<comment type="caution">
    <text evidence="1">The sequence shown here is derived from an EMBL/GenBank/DDBJ whole genome shotgun (WGS) entry which is preliminary data.</text>
</comment>
<evidence type="ECO:0000313" key="1">
    <source>
        <dbReference type="EMBL" id="KAI5682360.1"/>
    </source>
</evidence>
<proteinExistence type="predicted"/>
<reference evidence="2" key="1">
    <citation type="journal article" date="2023" name="Nat. Plants">
        <title>Single-cell RNA sequencing provides a high-resolution roadmap for understanding the multicellular compartmentation of specialized metabolism.</title>
        <authorList>
            <person name="Sun S."/>
            <person name="Shen X."/>
            <person name="Li Y."/>
            <person name="Li Y."/>
            <person name="Wang S."/>
            <person name="Li R."/>
            <person name="Zhang H."/>
            <person name="Shen G."/>
            <person name="Guo B."/>
            <person name="Wei J."/>
            <person name="Xu J."/>
            <person name="St-Pierre B."/>
            <person name="Chen S."/>
            <person name="Sun C."/>
        </authorList>
    </citation>
    <scope>NUCLEOTIDE SEQUENCE [LARGE SCALE GENOMIC DNA]</scope>
</reference>
<gene>
    <name evidence="1" type="ORF">M9H77_03588</name>
</gene>
<dbReference type="EMBL" id="CM044701">
    <property type="protein sequence ID" value="KAI5682360.1"/>
    <property type="molecule type" value="Genomic_DNA"/>
</dbReference>
<name>A0ACC0CBV3_CATRO</name>
<organism evidence="1 2">
    <name type="scientific">Catharanthus roseus</name>
    <name type="common">Madagascar periwinkle</name>
    <name type="synonym">Vinca rosea</name>
    <dbReference type="NCBI Taxonomy" id="4058"/>
    <lineage>
        <taxon>Eukaryota</taxon>
        <taxon>Viridiplantae</taxon>
        <taxon>Streptophyta</taxon>
        <taxon>Embryophyta</taxon>
        <taxon>Tracheophyta</taxon>
        <taxon>Spermatophyta</taxon>
        <taxon>Magnoliopsida</taxon>
        <taxon>eudicotyledons</taxon>
        <taxon>Gunneridae</taxon>
        <taxon>Pentapetalae</taxon>
        <taxon>asterids</taxon>
        <taxon>lamiids</taxon>
        <taxon>Gentianales</taxon>
        <taxon>Apocynaceae</taxon>
        <taxon>Rauvolfioideae</taxon>
        <taxon>Vinceae</taxon>
        <taxon>Catharanthinae</taxon>
        <taxon>Catharanthus</taxon>
    </lineage>
</organism>
<protein>
    <submittedName>
        <fullName evidence="1">Uncharacterized protein</fullName>
    </submittedName>
</protein>
<dbReference type="Proteomes" id="UP001060085">
    <property type="component" value="Linkage Group LG01"/>
</dbReference>
<evidence type="ECO:0000313" key="2">
    <source>
        <dbReference type="Proteomes" id="UP001060085"/>
    </source>
</evidence>